<keyword evidence="3" id="KW-1185">Reference proteome</keyword>
<organism evidence="2 3">
    <name type="scientific">Hibiscus sabdariffa</name>
    <name type="common">roselle</name>
    <dbReference type="NCBI Taxonomy" id="183260"/>
    <lineage>
        <taxon>Eukaryota</taxon>
        <taxon>Viridiplantae</taxon>
        <taxon>Streptophyta</taxon>
        <taxon>Embryophyta</taxon>
        <taxon>Tracheophyta</taxon>
        <taxon>Spermatophyta</taxon>
        <taxon>Magnoliopsida</taxon>
        <taxon>eudicotyledons</taxon>
        <taxon>Gunneridae</taxon>
        <taxon>Pentapetalae</taxon>
        <taxon>rosids</taxon>
        <taxon>malvids</taxon>
        <taxon>Malvales</taxon>
        <taxon>Malvaceae</taxon>
        <taxon>Malvoideae</taxon>
        <taxon>Hibiscus</taxon>
    </lineage>
</organism>
<evidence type="ECO:0008006" key="4">
    <source>
        <dbReference type="Google" id="ProtNLM"/>
    </source>
</evidence>
<sequence length="399" mass="43511">MDSKNPPEDPGLSKKQCRWDENPPDNLVSDRPLNTNIDCDSLPPATATSPVSYKDVVNGGSTASDGSVLFDDDDFDSLDEDVNCGIKDCRDYIDALTDRPWTIFGHYITVEPWSPDFNPSQAYPKRILAWIHLLGLPITLYKRSLLEAIGSCIGSVVKIDFQIDNGRHGRFARMAVKINLNQPLVSKIVVNVEKRRNKTTRTNCTSSRPNDVPMVSHSIFDPLFLGNDHAHIHDTSVVVDSIEAPAEHTKPTDNIIVPTVELVIQFPIATPASENDLIVVSTGNIPKAKSKVFGVMSKHNQNVLGSRNLDIIPLKNSIGVNSSSSRISKGRHSQLVLNLEKHTTFTLDPVAPPILAVRQVQQSTSLNADSASVVVNMVHADSTASGSGAIHSGRSAMME</sequence>
<evidence type="ECO:0000313" key="3">
    <source>
        <dbReference type="Proteomes" id="UP001396334"/>
    </source>
</evidence>
<dbReference type="EMBL" id="JBBPBN010000147">
    <property type="protein sequence ID" value="KAK8975356.1"/>
    <property type="molecule type" value="Genomic_DNA"/>
</dbReference>
<evidence type="ECO:0000313" key="2">
    <source>
        <dbReference type="EMBL" id="KAK8975356.1"/>
    </source>
</evidence>
<accession>A0ABR2NGT5</accession>
<name>A0ABR2NGT5_9ROSI</name>
<protein>
    <recommendedName>
        <fullName evidence="4">DUF4283 domain-containing protein</fullName>
    </recommendedName>
</protein>
<comment type="caution">
    <text evidence="2">The sequence shown here is derived from an EMBL/GenBank/DDBJ whole genome shotgun (WGS) entry which is preliminary data.</text>
</comment>
<dbReference type="InterPro" id="IPR040256">
    <property type="entry name" value="At4g02000-like"/>
</dbReference>
<evidence type="ECO:0000256" key="1">
    <source>
        <dbReference type="SAM" id="MobiDB-lite"/>
    </source>
</evidence>
<gene>
    <name evidence="2" type="ORF">V6N11_063318</name>
</gene>
<proteinExistence type="predicted"/>
<reference evidence="2 3" key="1">
    <citation type="journal article" date="2024" name="G3 (Bethesda)">
        <title>Genome assembly of Hibiscus sabdariffa L. provides insights into metabolisms of medicinal natural products.</title>
        <authorList>
            <person name="Kim T."/>
        </authorList>
    </citation>
    <scope>NUCLEOTIDE SEQUENCE [LARGE SCALE GENOMIC DNA]</scope>
    <source>
        <strain evidence="2">TK-2024</strain>
        <tissue evidence="2">Old leaves</tissue>
    </source>
</reference>
<feature type="region of interest" description="Disordered" evidence="1">
    <location>
        <begin position="1"/>
        <end position="35"/>
    </location>
</feature>
<dbReference type="PANTHER" id="PTHR31286:SF173">
    <property type="entry name" value="DUF4283 DOMAIN-CONTAINING PROTEIN"/>
    <property type="match status" value="1"/>
</dbReference>
<dbReference type="PANTHER" id="PTHR31286">
    <property type="entry name" value="GLYCINE-RICH CELL WALL STRUCTURAL PROTEIN 1.8-LIKE"/>
    <property type="match status" value="1"/>
</dbReference>
<dbReference type="Proteomes" id="UP001396334">
    <property type="component" value="Unassembled WGS sequence"/>
</dbReference>